<evidence type="ECO:0000313" key="2">
    <source>
        <dbReference type="EMBL" id="GAI08304.1"/>
    </source>
</evidence>
<keyword evidence="1" id="KW-1133">Transmembrane helix</keyword>
<proteinExistence type="predicted"/>
<accession>X1MPJ2</accession>
<comment type="caution">
    <text evidence="2">The sequence shown here is derived from an EMBL/GenBank/DDBJ whole genome shotgun (WGS) entry which is preliminary data.</text>
</comment>
<sequence>MDFDWGEIGKTLSYLIPVIIFILFNVFFRKRQEQKRRLGVVRSLLSEINYNQKLMEAFLFQWQAKKFKTGNWKRNRDKMDYIDHGLRTTLAGAYDIAEEFNKEIDAAKKHKSAGYLASIQVDRLKEPLANSKQGLEEWLQLNKDRKEPVKEGSDSAS</sequence>
<feature type="transmembrane region" description="Helical" evidence="1">
    <location>
        <begin position="12"/>
        <end position="28"/>
    </location>
</feature>
<dbReference type="AlphaFoldDB" id="X1MPJ2"/>
<organism evidence="2">
    <name type="scientific">marine sediment metagenome</name>
    <dbReference type="NCBI Taxonomy" id="412755"/>
    <lineage>
        <taxon>unclassified sequences</taxon>
        <taxon>metagenomes</taxon>
        <taxon>ecological metagenomes</taxon>
    </lineage>
</organism>
<evidence type="ECO:0000256" key="1">
    <source>
        <dbReference type="SAM" id="Phobius"/>
    </source>
</evidence>
<keyword evidence="1" id="KW-0812">Transmembrane</keyword>
<keyword evidence="1" id="KW-0472">Membrane</keyword>
<protein>
    <submittedName>
        <fullName evidence="2">Uncharacterized protein</fullName>
    </submittedName>
</protein>
<dbReference type="EMBL" id="BARV01007461">
    <property type="protein sequence ID" value="GAI08304.1"/>
    <property type="molecule type" value="Genomic_DNA"/>
</dbReference>
<reference evidence="2" key="1">
    <citation type="journal article" date="2014" name="Front. Microbiol.">
        <title>High frequency of phylogenetically diverse reductive dehalogenase-homologous genes in deep subseafloor sedimentary metagenomes.</title>
        <authorList>
            <person name="Kawai M."/>
            <person name="Futagami T."/>
            <person name="Toyoda A."/>
            <person name="Takaki Y."/>
            <person name="Nishi S."/>
            <person name="Hori S."/>
            <person name="Arai W."/>
            <person name="Tsubouchi T."/>
            <person name="Morono Y."/>
            <person name="Uchiyama I."/>
            <person name="Ito T."/>
            <person name="Fujiyama A."/>
            <person name="Inagaki F."/>
            <person name="Takami H."/>
        </authorList>
    </citation>
    <scope>NUCLEOTIDE SEQUENCE</scope>
    <source>
        <strain evidence="2">Expedition CK06-06</strain>
    </source>
</reference>
<gene>
    <name evidence="2" type="ORF">S06H3_15187</name>
</gene>
<name>X1MPJ2_9ZZZZ</name>